<organism evidence="1 2">
    <name type="scientific">Caerostris extrusa</name>
    <name type="common">Bark spider</name>
    <name type="synonym">Caerostris bankana</name>
    <dbReference type="NCBI Taxonomy" id="172846"/>
    <lineage>
        <taxon>Eukaryota</taxon>
        <taxon>Metazoa</taxon>
        <taxon>Ecdysozoa</taxon>
        <taxon>Arthropoda</taxon>
        <taxon>Chelicerata</taxon>
        <taxon>Arachnida</taxon>
        <taxon>Araneae</taxon>
        <taxon>Araneomorphae</taxon>
        <taxon>Entelegynae</taxon>
        <taxon>Araneoidea</taxon>
        <taxon>Araneidae</taxon>
        <taxon>Caerostris</taxon>
    </lineage>
</organism>
<accession>A0AAV4MCP6</accession>
<evidence type="ECO:0000313" key="1">
    <source>
        <dbReference type="EMBL" id="GIX69846.1"/>
    </source>
</evidence>
<name>A0AAV4MCP6_CAEEX</name>
<gene>
    <name evidence="1" type="ORF">CEXT_800461</name>
</gene>
<proteinExistence type="predicted"/>
<comment type="caution">
    <text evidence="1">The sequence shown here is derived from an EMBL/GenBank/DDBJ whole genome shotgun (WGS) entry which is preliminary data.</text>
</comment>
<keyword evidence="2" id="KW-1185">Reference proteome</keyword>
<dbReference type="Proteomes" id="UP001054945">
    <property type="component" value="Unassembled WGS sequence"/>
</dbReference>
<evidence type="ECO:0000313" key="2">
    <source>
        <dbReference type="Proteomes" id="UP001054945"/>
    </source>
</evidence>
<sequence>MFRSVFCSECSIMSFCRYRFVDPIQSLVFLKKSLSLRMGVCLYLLLFPCLRERKMRSSNREEVTVTIVERDISHLRTLGNGIVWIS</sequence>
<dbReference type="EMBL" id="BPLR01019625">
    <property type="protein sequence ID" value="GIX69846.1"/>
    <property type="molecule type" value="Genomic_DNA"/>
</dbReference>
<protein>
    <submittedName>
        <fullName evidence="1">Uncharacterized protein</fullName>
    </submittedName>
</protein>
<dbReference type="AlphaFoldDB" id="A0AAV4MCP6"/>
<reference evidence="1 2" key="1">
    <citation type="submission" date="2021-06" db="EMBL/GenBank/DDBJ databases">
        <title>Caerostris extrusa draft genome.</title>
        <authorList>
            <person name="Kono N."/>
            <person name="Arakawa K."/>
        </authorList>
    </citation>
    <scope>NUCLEOTIDE SEQUENCE [LARGE SCALE GENOMIC DNA]</scope>
</reference>